<name>A0A498CK23_9MICO</name>
<evidence type="ECO:0000313" key="3">
    <source>
        <dbReference type="Proteomes" id="UP000273158"/>
    </source>
</evidence>
<sequence length="586" mass="64663">MPNTPDQDVLEAAFMEWRAANYPGMADGDAYEYFASTQILKEYSPSTSDVAKGVVKKAKDGGIDSFYVVLNENEILDIDSPVVSGQASAVNAIAQGPRLDVFVIQSKWSPSWKSDPITRARDSLTQLLPRTADEKSLEAVYETTLLERTRIYRSVYTHLLAKSPVVHVHFLYATKGAEDILKSSHDQANKAGLLKGAVEPLLPTGGTVDVELLGATAMCELLRYTPATKVPLQFSHDLVRAASSFVGLVKISDYLKFIHRENSVELRAGLFDSNVRDFAGETGTVNGAIKETVTSDAATSFWWLNNGVTILADEAEDVPPHAINLTRPLIVNGLQTTNVIHLASADKAIPAARLEQSILVRVITAADSATRDMVIAGTNRQTNITSIQLKATELIHVEIEEYLATRGWFYERRKNQYRNAGKPADRIISINELAQAMIAISLGRPADARARPSTLINRPEIYAQIFPDDAQRPAYAAALDLLEAVDAFVKSKPAQKILDDSTNARFYVATGYVMKKLRLKKIESIKYFNNHARIKPSSTDPVMYKVLQALVDAYNEEVKANPNQTRDQVFKGSALTPRFLAEVYKS</sequence>
<feature type="domain" description="Abortive phage infection protein C-terminal" evidence="1">
    <location>
        <begin position="271"/>
        <end position="498"/>
    </location>
</feature>
<dbReference type="EMBL" id="RCDB01000001">
    <property type="protein sequence ID" value="RLK52511.1"/>
    <property type="molecule type" value="Genomic_DNA"/>
</dbReference>
<organism evidence="2 3">
    <name type="scientific">Microbacterium telephonicum</name>
    <dbReference type="NCBI Taxonomy" id="1714841"/>
    <lineage>
        <taxon>Bacteria</taxon>
        <taxon>Bacillati</taxon>
        <taxon>Actinomycetota</taxon>
        <taxon>Actinomycetes</taxon>
        <taxon>Micrococcales</taxon>
        <taxon>Microbacteriaceae</taxon>
        <taxon>Microbacterium</taxon>
    </lineage>
</organism>
<evidence type="ECO:0000259" key="1">
    <source>
        <dbReference type="Pfam" id="PF10592"/>
    </source>
</evidence>
<proteinExistence type="predicted"/>
<dbReference type="RefSeq" id="WP_121057258.1">
    <property type="nucleotide sequence ID" value="NZ_RCDB01000001.1"/>
</dbReference>
<comment type="caution">
    <text evidence="2">The sequence shown here is derived from an EMBL/GenBank/DDBJ whole genome shotgun (WGS) entry which is preliminary data.</text>
</comment>
<accession>A0A498CK23</accession>
<keyword evidence="3" id="KW-1185">Reference proteome</keyword>
<dbReference type="AlphaFoldDB" id="A0A498CK23"/>
<dbReference type="InterPro" id="IPR018891">
    <property type="entry name" value="AIPR_C"/>
</dbReference>
<evidence type="ECO:0000313" key="2">
    <source>
        <dbReference type="EMBL" id="RLK52511.1"/>
    </source>
</evidence>
<protein>
    <submittedName>
        <fullName evidence="2">AIPR protein</fullName>
    </submittedName>
</protein>
<reference evidence="2 3" key="1">
    <citation type="journal article" date="2015" name="Stand. Genomic Sci.">
        <title>Genomic Encyclopedia of Bacterial and Archaeal Type Strains, Phase III: the genomes of soil and plant-associated and newly described type strains.</title>
        <authorList>
            <person name="Whitman W.B."/>
            <person name="Woyke T."/>
            <person name="Klenk H.P."/>
            <person name="Zhou Y."/>
            <person name="Lilburn T.G."/>
            <person name="Beck B.J."/>
            <person name="De Vos P."/>
            <person name="Vandamme P."/>
            <person name="Eisen J.A."/>
            <person name="Garrity G."/>
            <person name="Hugenholtz P."/>
            <person name="Kyrpides N.C."/>
        </authorList>
    </citation>
    <scope>NUCLEOTIDE SEQUENCE [LARGE SCALE GENOMIC DNA]</scope>
    <source>
        <strain evidence="2 3">S2T63</strain>
    </source>
</reference>
<dbReference type="OrthoDB" id="9806213at2"/>
<dbReference type="Pfam" id="PF10592">
    <property type="entry name" value="AIPR"/>
    <property type="match status" value="1"/>
</dbReference>
<dbReference type="Proteomes" id="UP000273158">
    <property type="component" value="Unassembled WGS sequence"/>
</dbReference>
<gene>
    <name evidence="2" type="ORF">C7474_0456</name>
</gene>